<dbReference type="Pfam" id="PF22939">
    <property type="entry name" value="WHD_GPIID"/>
    <property type="match status" value="1"/>
</dbReference>
<dbReference type="VEuPathDB" id="FungiDB:MMYC01_210085"/>
<dbReference type="InterPro" id="IPR056884">
    <property type="entry name" value="NPHP3-like_N"/>
</dbReference>
<dbReference type="AlphaFoldDB" id="A0A175VQQ1"/>
<evidence type="ECO:0000256" key="2">
    <source>
        <dbReference type="SAM" id="MobiDB-lite"/>
    </source>
</evidence>
<evidence type="ECO:0000256" key="1">
    <source>
        <dbReference type="ARBA" id="ARBA00022737"/>
    </source>
</evidence>
<dbReference type="InterPro" id="IPR055497">
    <property type="entry name" value="DUF7069"/>
</dbReference>
<feature type="domain" description="Nephrocystin 3-like N-terminal" evidence="5">
    <location>
        <begin position="43"/>
        <end position="175"/>
    </location>
</feature>
<reference evidence="6" key="2">
    <citation type="submission" date="2015-06" db="EMBL/GenBank/DDBJ databases">
        <authorList>
            <person name="Hoefler B.C."/>
            <person name="Straight P.D."/>
        </authorList>
    </citation>
    <scope>NUCLEOTIDE SEQUENCE [LARGE SCALE GENOMIC DNA]</scope>
    <source>
        <strain evidence="6">Mm55</strain>
    </source>
</reference>
<reference evidence="6 8" key="3">
    <citation type="submission" date="2016-01" db="EMBL/GenBank/DDBJ databases">
        <title>Madurella mycetomatis genome sequencing.</title>
        <authorList>
            <person name="Van De Sande W."/>
        </authorList>
    </citation>
    <scope>NUCLEOTIDE SEQUENCE [LARGE SCALE GENOMIC DNA]</scope>
    <source>
        <strain evidence="8">mm55</strain>
        <strain evidence="6">Mm55</strain>
    </source>
</reference>
<dbReference type="EMBL" id="LCTW02000450">
    <property type="protein sequence ID" value="KXX73585.1"/>
    <property type="molecule type" value="Genomic_DNA"/>
</dbReference>
<organism evidence="6 8">
    <name type="scientific">Madurella mycetomatis</name>
    <dbReference type="NCBI Taxonomy" id="100816"/>
    <lineage>
        <taxon>Eukaryota</taxon>
        <taxon>Fungi</taxon>
        <taxon>Dikarya</taxon>
        <taxon>Ascomycota</taxon>
        <taxon>Pezizomycotina</taxon>
        <taxon>Sordariomycetes</taxon>
        <taxon>Sordariomycetidae</taxon>
        <taxon>Sordariales</taxon>
        <taxon>Sordariales incertae sedis</taxon>
        <taxon>Madurella</taxon>
    </lineage>
</organism>
<evidence type="ECO:0000259" key="3">
    <source>
        <dbReference type="Pfam" id="PF22939"/>
    </source>
</evidence>
<dbReference type="OrthoDB" id="194358at2759"/>
<feature type="domain" description="DUF7069" evidence="4">
    <location>
        <begin position="208"/>
        <end position="262"/>
    </location>
</feature>
<dbReference type="PANTHER" id="PTHR10039:SF14">
    <property type="entry name" value="NACHT DOMAIN-CONTAINING PROTEIN"/>
    <property type="match status" value="1"/>
</dbReference>
<feature type="non-terminal residue" evidence="6">
    <location>
        <position position="473"/>
    </location>
</feature>
<feature type="region of interest" description="Disordered" evidence="2">
    <location>
        <begin position="325"/>
        <end position="346"/>
    </location>
</feature>
<keyword evidence="1" id="KW-0677">Repeat</keyword>
<proteinExistence type="predicted"/>
<dbReference type="EMBL" id="LCTW02000289">
    <property type="protein sequence ID" value="KXX75171.1"/>
    <property type="molecule type" value="Genomic_DNA"/>
</dbReference>
<dbReference type="Pfam" id="PF24883">
    <property type="entry name" value="NPHP3_N"/>
    <property type="match status" value="1"/>
</dbReference>
<protein>
    <submittedName>
        <fullName evidence="6">Vegetative incompatibility protein HET-E-1</fullName>
    </submittedName>
</protein>
<dbReference type="PANTHER" id="PTHR10039">
    <property type="entry name" value="AMELOGENIN"/>
    <property type="match status" value="1"/>
</dbReference>
<name>A0A175VQQ1_9PEZI</name>
<evidence type="ECO:0000313" key="6">
    <source>
        <dbReference type="EMBL" id="KXX73585.1"/>
    </source>
</evidence>
<keyword evidence="8" id="KW-1185">Reference proteome</keyword>
<dbReference type="Pfam" id="PF23239">
    <property type="entry name" value="DUF7069"/>
    <property type="match status" value="1"/>
</dbReference>
<gene>
    <name evidence="7" type="ORF">MMYC01_208746</name>
    <name evidence="6" type="ORF">MMYC01_210085</name>
</gene>
<evidence type="ECO:0000259" key="5">
    <source>
        <dbReference type="Pfam" id="PF24883"/>
    </source>
</evidence>
<comment type="caution">
    <text evidence="6">The sequence shown here is derived from an EMBL/GenBank/DDBJ whole genome shotgun (WGS) entry which is preliminary data.</text>
</comment>
<evidence type="ECO:0000313" key="8">
    <source>
        <dbReference type="Proteomes" id="UP000078237"/>
    </source>
</evidence>
<dbReference type="InterPro" id="IPR054471">
    <property type="entry name" value="GPIID_WHD"/>
</dbReference>
<feature type="domain" description="GPI inositol-deacylase winged helix" evidence="3">
    <location>
        <begin position="285"/>
        <end position="383"/>
    </location>
</feature>
<reference evidence="8" key="1">
    <citation type="submission" date="2015-06" db="EMBL/GenBank/DDBJ databases">
        <authorList>
            <person name="van de Sande W.W.J."/>
        </authorList>
    </citation>
    <scope>NUCLEOTIDE SEQUENCE [LARGE SCALE GENOMIC DNA]</scope>
    <source>
        <strain evidence="8">mm55</strain>
    </source>
</reference>
<dbReference type="STRING" id="100816.A0A175VQQ1"/>
<accession>A0A175VQQ1</accession>
<evidence type="ECO:0000259" key="4">
    <source>
        <dbReference type="Pfam" id="PF23239"/>
    </source>
</evidence>
<evidence type="ECO:0000313" key="7">
    <source>
        <dbReference type="EMBL" id="KXX75171.1"/>
    </source>
</evidence>
<dbReference type="Proteomes" id="UP000078237">
    <property type="component" value="Unassembled WGS sequence"/>
</dbReference>
<sequence>MAARGGDESQQPQRESQQQLYANHGPGHQINAPHGIQNNYISTRHLIDSVLAKDSKPRTVCYFFFKDGISSQQSVVNALCCILHQLFTQKPFLFSQEIVNKFKTGGQTFKESFGELWKILIRATEDANAGEIICLFDAVDECENRGLQLIKKLRESYCHTTIASKSKLKFLLTSRPFEDISQGLQPRDVPNLPIIRLSGETGPEMEEISREIDLFIKARVKEIGVNQNLTQEEQGKLLERLLGVPNRTYLWVYLTLDMVAEGIHPNKTISEVTDYLPATVENAYDSILSKSRDQETAMDVLHIVTAAVRPLTLKEMSVALALRRTTQHPHNLGPNPDPESEPKPAPEDRFRKFIREICGLFVMVIDSRIYLLHQTAREFLVRNPSTAISELNGQTLRWKYSLQPQESHRMLAELCIRYLLLQDFELHPLNQDELLSQYIERHVLLDYSAKHWAIHTRKLAADIQGAMNPSVLR</sequence>
<dbReference type="VEuPathDB" id="FungiDB:MMYC01_208746"/>